<dbReference type="EMBL" id="JBHSRI010000020">
    <property type="protein sequence ID" value="MFC6040329.1"/>
    <property type="molecule type" value="Genomic_DNA"/>
</dbReference>
<dbReference type="RefSeq" id="WP_377734737.1">
    <property type="nucleotide sequence ID" value="NZ_JBHSRI010000020.1"/>
</dbReference>
<reference evidence="2" key="1">
    <citation type="journal article" date="2019" name="Int. J. Syst. Evol. Microbiol.">
        <title>The Global Catalogue of Microorganisms (GCM) 10K type strain sequencing project: providing services to taxonomists for standard genome sequencing and annotation.</title>
        <authorList>
            <consortium name="The Broad Institute Genomics Platform"/>
            <consortium name="The Broad Institute Genome Sequencing Center for Infectious Disease"/>
            <person name="Wu L."/>
            <person name="Ma J."/>
        </authorList>
    </citation>
    <scope>NUCLEOTIDE SEQUENCE [LARGE SCALE GENOMIC DNA]</scope>
    <source>
        <strain evidence="2">CCUG 54527</strain>
    </source>
</reference>
<keyword evidence="2" id="KW-1185">Reference proteome</keyword>
<proteinExistence type="predicted"/>
<evidence type="ECO:0000313" key="2">
    <source>
        <dbReference type="Proteomes" id="UP001596170"/>
    </source>
</evidence>
<dbReference type="Proteomes" id="UP001596170">
    <property type="component" value="Unassembled WGS sequence"/>
</dbReference>
<accession>A0ABW1L9C0</accession>
<protein>
    <submittedName>
        <fullName evidence="1">Nucleotidyltransferase</fullName>
    </submittedName>
</protein>
<gene>
    <name evidence="1" type="ORF">ACFPYN_12935</name>
</gene>
<sequence length="333" mass="38480">MSRSVITAFNEFQKDTVNLDTNLNDRAKRSKNWLLEKISKFDSTVENFPLLYPKIDIHFGSYARKTKIRELDDIDLMIGLNAQGSTHAEYSNRIEIHVSDKATNLLRLCHPQGNVLNSKRVINKFVSACENIPQYNNADIKRNQEAATLKLSSYTWNFDIVPCFITQENSDGETFYLIPDGNGHWKKTNPRLDKERASLINQSHDGNVLQAIRIMKYWNRRVAMPTITSYLLETIILNYYKANTNKASSYVDIEIPKILNYLYDNILGDINDPKNIQGNINGLTFDERYRVRTKASSDYTKAIAARKLEEDGNNKSSINKWREIFGDNFPKYE</sequence>
<comment type="caution">
    <text evidence="1">The sequence shown here is derived from an EMBL/GenBank/DDBJ whole genome shotgun (WGS) entry which is preliminary data.</text>
</comment>
<name>A0ABW1L9C0_9BACL</name>
<organism evidence="1 2">
    <name type="scientific">Paenisporosarcina macmurdoensis</name>
    <dbReference type="NCBI Taxonomy" id="212659"/>
    <lineage>
        <taxon>Bacteria</taxon>
        <taxon>Bacillati</taxon>
        <taxon>Bacillota</taxon>
        <taxon>Bacilli</taxon>
        <taxon>Bacillales</taxon>
        <taxon>Caryophanaceae</taxon>
        <taxon>Paenisporosarcina</taxon>
    </lineage>
</organism>
<dbReference type="Gene3D" id="3.30.460.90">
    <property type="match status" value="1"/>
</dbReference>
<dbReference type="SUPFAM" id="SSF81301">
    <property type="entry name" value="Nucleotidyltransferase"/>
    <property type="match status" value="1"/>
</dbReference>
<dbReference type="InterPro" id="IPR043519">
    <property type="entry name" value="NT_sf"/>
</dbReference>
<evidence type="ECO:0000313" key="1">
    <source>
        <dbReference type="EMBL" id="MFC6040329.1"/>
    </source>
</evidence>